<dbReference type="PANTHER" id="PTHR34851">
    <property type="entry name" value="PROTEIN CBG05235-RELATED"/>
    <property type="match status" value="1"/>
</dbReference>
<sequence length="243" mass="26587">MKSPVRLVEKAHSLLFRVSRQLQMTESVSRRNSSRCCGLIHVRTLALLIAVLESAFLIYQGIAAVSHIVSTPSSPHHHHLLATVYALAVLIAWVAVGLLLLGVLCQIPALLVPHMLMQVLLVLTLLGMASFAVYALFVGTSLQVRITVVGEENGVGEPTDSRDASAMKASFVSGFLTGLLGLFIAVYFLAALVNIWCFNVVLDCYRWLGFQLEEKHRALSRKDIIPITGLDTKPVTVIHSTDF</sequence>
<evidence type="ECO:0000313" key="3">
    <source>
        <dbReference type="Proteomes" id="UP001176961"/>
    </source>
</evidence>
<feature type="transmembrane region" description="Helical" evidence="1">
    <location>
        <begin position="40"/>
        <end position="62"/>
    </location>
</feature>
<name>A0AA36M177_CYLNA</name>
<dbReference type="AlphaFoldDB" id="A0AA36M177"/>
<keyword evidence="1" id="KW-1133">Transmembrane helix</keyword>
<dbReference type="EMBL" id="CATQJL010000112">
    <property type="protein sequence ID" value="CAJ0594396.1"/>
    <property type="molecule type" value="Genomic_DNA"/>
</dbReference>
<gene>
    <name evidence="2" type="ORF">CYNAS_LOCUS6379</name>
</gene>
<proteinExistence type="predicted"/>
<evidence type="ECO:0000256" key="1">
    <source>
        <dbReference type="SAM" id="Phobius"/>
    </source>
</evidence>
<keyword evidence="3" id="KW-1185">Reference proteome</keyword>
<keyword evidence="1" id="KW-0472">Membrane</keyword>
<dbReference type="PANTHER" id="PTHR34851:SF4">
    <property type="entry name" value="MARVEL DOMAIN-CONTAINING PROTEIN"/>
    <property type="match status" value="1"/>
</dbReference>
<protein>
    <submittedName>
        <fullName evidence="2">Uncharacterized protein</fullName>
    </submittedName>
</protein>
<reference evidence="2" key="1">
    <citation type="submission" date="2023-07" db="EMBL/GenBank/DDBJ databases">
        <authorList>
            <consortium name="CYATHOMIX"/>
        </authorList>
    </citation>
    <scope>NUCLEOTIDE SEQUENCE</scope>
    <source>
        <strain evidence="2">N/A</strain>
    </source>
</reference>
<accession>A0AA36M177</accession>
<organism evidence="2 3">
    <name type="scientific">Cylicocyclus nassatus</name>
    <name type="common">Nematode worm</name>
    <dbReference type="NCBI Taxonomy" id="53992"/>
    <lineage>
        <taxon>Eukaryota</taxon>
        <taxon>Metazoa</taxon>
        <taxon>Ecdysozoa</taxon>
        <taxon>Nematoda</taxon>
        <taxon>Chromadorea</taxon>
        <taxon>Rhabditida</taxon>
        <taxon>Rhabditina</taxon>
        <taxon>Rhabditomorpha</taxon>
        <taxon>Strongyloidea</taxon>
        <taxon>Strongylidae</taxon>
        <taxon>Cylicocyclus</taxon>
    </lineage>
</organism>
<evidence type="ECO:0000313" key="2">
    <source>
        <dbReference type="EMBL" id="CAJ0594396.1"/>
    </source>
</evidence>
<feature type="transmembrane region" description="Helical" evidence="1">
    <location>
        <begin position="175"/>
        <end position="202"/>
    </location>
</feature>
<feature type="transmembrane region" description="Helical" evidence="1">
    <location>
        <begin position="116"/>
        <end position="137"/>
    </location>
</feature>
<keyword evidence="1" id="KW-0812">Transmembrane</keyword>
<dbReference type="Proteomes" id="UP001176961">
    <property type="component" value="Unassembled WGS sequence"/>
</dbReference>
<comment type="caution">
    <text evidence="2">The sequence shown here is derived from an EMBL/GenBank/DDBJ whole genome shotgun (WGS) entry which is preliminary data.</text>
</comment>
<feature type="transmembrane region" description="Helical" evidence="1">
    <location>
        <begin position="82"/>
        <end position="104"/>
    </location>
</feature>